<evidence type="ECO:0000313" key="3">
    <source>
        <dbReference type="EMBL" id="MDI7924656.1"/>
    </source>
</evidence>
<keyword evidence="4" id="KW-1185">Reference proteome</keyword>
<keyword evidence="1" id="KW-0472">Membrane</keyword>
<keyword evidence="1" id="KW-0812">Transmembrane</keyword>
<keyword evidence="1" id="KW-1133">Transmembrane helix</keyword>
<name>A0AAE3U3H3_9HYPH</name>
<dbReference type="EMBL" id="JALDYZ010000017">
    <property type="protein sequence ID" value="MDI7924656.1"/>
    <property type="molecule type" value="Genomic_DNA"/>
</dbReference>
<evidence type="ECO:0000259" key="2">
    <source>
        <dbReference type="Pfam" id="PF13387"/>
    </source>
</evidence>
<comment type="caution">
    <text evidence="3">The sequence shown here is derived from an EMBL/GenBank/DDBJ whole genome shotgun (WGS) entry which is preliminary data.</text>
</comment>
<reference evidence="3" key="1">
    <citation type="submission" date="2022-03" db="EMBL/GenBank/DDBJ databases">
        <title>Fererhizobium litorale gen. nov., sp. nov., isolated from sandy sediments of the Sea of Japan seashore.</title>
        <authorList>
            <person name="Romanenko L."/>
            <person name="Kurilenko V."/>
            <person name="Otstavnykh N."/>
            <person name="Svetashev V."/>
            <person name="Tekutyeva L."/>
            <person name="Isaeva M."/>
            <person name="Mikhailov V."/>
        </authorList>
    </citation>
    <scope>NUCLEOTIDE SEQUENCE</scope>
    <source>
        <strain evidence="3">KMM 9576</strain>
    </source>
</reference>
<dbReference type="AlphaFoldDB" id="A0AAE3U3H3"/>
<dbReference type="Proteomes" id="UP001161580">
    <property type="component" value="Unassembled WGS sequence"/>
</dbReference>
<evidence type="ECO:0000313" key="4">
    <source>
        <dbReference type="Proteomes" id="UP001161580"/>
    </source>
</evidence>
<feature type="transmembrane region" description="Helical" evidence="1">
    <location>
        <begin position="38"/>
        <end position="57"/>
    </location>
</feature>
<dbReference type="InterPro" id="IPR025178">
    <property type="entry name" value="Lnb_N"/>
</dbReference>
<evidence type="ECO:0000256" key="1">
    <source>
        <dbReference type="SAM" id="Phobius"/>
    </source>
</evidence>
<accession>A0AAE3U3H3</accession>
<protein>
    <submittedName>
        <fullName evidence="3">DUF4105 domain-containing protein</fullName>
    </submittedName>
</protein>
<dbReference type="RefSeq" id="WP_311788759.1">
    <property type="nucleotide sequence ID" value="NZ_JALDYY010000018.1"/>
</dbReference>
<proteinExistence type="predicted"/>
<organism evidence="3 4">
    <name type="scientific">Ferirhizobium litorale</name>
    <dbReference type="NCBI Taxonomy" id="2927786"/>
    <lineage>
        <taxon>Bacteria</taxon>
        <taxon>Pseudomonadati</taxon>
        <taxon>Pseudomonadota</taxon>
        <taxon>Alphaproteobacteria</taxon>
        <taxon>Hyphomicrobiales</taxon>
        <taxon>Rhizobiaceae</taxon>
        <taxon>Ferirhizobium</taxon>
    </lineage>
</organism>
<gene>
    <name evidence="3" type="ORF">MRS75_21570</name>
</gene>
<sequence length="343" mass="38263">MLRRIVVNSLLVAIALLLALASAWGALALWFRLPAPEFARGLAACLFGLFGLWVIFASFTRMRLRAYVAFLVSFTAVLVWWNTIKPPAEGEWAPDVARQVTGTLDGDQLTLTNVRDFEWRSNADFTERWQTRTYDLDSLRTADLFMSYWGSPNMAHVILSFGFDGGQYLAWSVEVRRQVGGAFSPVADLFKSSPLVIVAADERDVVGVRSNVRGEDVQLYRLKASPEVAKALLLEYMIDANELAKAPQFYNSITTNCTTTVVKMMRAVGDIVPFDWRLIVNGYLPEYAYDRGALDTRLPLAELKALAHIDERAKSAGLMDFSRVIRTGVPSPNLPMVQQAAGR</sequence>
<feature type="domain" description="Lnb N-terminal periplasmic" evidence="2">
    <location>
        <begin position="126"/>
        <end position="281"/>
    </location>
</feature>
<feature type="transmembrane region" description="Helical" evidence="1">
    <location>
        <begin position="64"/>
        <end position="81"/>
    </location>
</feature>
<dbReference type="Pfam" id="PF13387">
    <property type="entry name" value="Lnb_N"/>
    <property type="match status" value="1"/>
</dbReference>